<name>A0A6A6LNA3_HEVBR</name>
<evidence type="ECO:0000313" key="1">
    <source>
        <dbReference type="EMBL" id="KAF2302524.1"/>
    </source>
</evidence>
<dbReference type="AlphaFoldDB" id="A0A6A6LNA3"/>
<reference evidence="1 2" key="1">
    <citation type="journal article" date="2020" name="Mol. Plant">
        <title>The Chromosome-Based Rubber Tree Genome Provides New Insights into Spurge Genome Evolution and Rubber Biosynthesis.</title>
        <authorList>
            <person name="Liu J."/>
            <person name="Shi C."/>
            <person name="Shi C.C."/>
            <person name="Li W."/>
            <person name="Zhang Q.J."/>
            <person name="Zhang Y."/>
            <person name="Li K."/>
            <person name="Lu H.F."/>
            <person name="Shi C."/>
            <person name="Zhu S.T."/>
            <person name="Xiao Z.Y."/>
            <person name="Nan H."/>
            <person name="Yue Y."/>
            <person name="Zhu X.G."/>
            <person name="Wu Y."/>
            <person name="Hong X.N."/>
            <person name="Fan G.Y."/>
            <person name="Tong Y."/>
            <person name="Zhang D."/>
            <person name="Mao C.L."/>
            <person name="Liu Y.L."/>
            <person name="Hao S.J."/>
            <person name="Liu W.Q."/>
            <person name="Lv M.Q."/>
            <person name="Zhang H.B."/>
            <person name="Liu Y."/>
            <person name="Hu-Tang G.R."/>
            <person name="Wang J.P."/>
            <person name="Wang J.H."/>
            <person name="Sun Y.H."/>
            <person name="Ni S.B."/>
            <person name="Chen W.B."/>
            <person name="Zhang X.C."/>
            <person name="Jiao Y.N."/>
            <person name="Eichler E.E."/>
            <person name="Li G.H."/>
            <person name="Liu X."/>
            <person name="Gao L.Z."/>
        </authorList>
    </citation>
    <scope>NUCLEOTIDE SEQUENCE [LARGE SCALE GENOMIC DNA]</scope>
    <source>
        <strain evidence="2">cv. GT1</strain>
        <tissue evidence="1">Leaf</tissue>
    </source>
</reference>
<comment type="caution">
    <text evidence="1">The sequence shown here is derived from an EMBL/GenBank/DDBJ whole genome shotgun (WGS) entry which is preliminary data.</text>
</comment>
<dbReference type="EMBL" id="JAAGAX010000010">
    <property type="protein sequence ID" value="KAF2302524.1"/>
    <property type="molecule type" value="Genomic_DNA"/>
</dbReference>
<organism evidence="1 2">
    <name type="scientific">Hevea brasiliensis</name>
    <name type="common">Para rubber tree</name>
    <name type="synonym">Siphonia brasiliensis</name>
    <dbReference type="NCBI Taxonomy" id="3981"/>
    <lineage>
        <taxon>Eukaryota</taxon>
        <taxon>Viridiplantae</taxon>
        <taxon>Streptophyta</taxon>
        <taxon>Embryophyta</taxon>
        <taxon>Tracheophyta</taxon>
        <taxon>Spermatophyta</taxon>
        <taxon>Magnoliopsida</taxon>
        <taxon>eudicotyledons</taxon>
        <taxon>Gunneridae</taxon>
        <taxon>Pentapetalae</taxon>
        <taxon>rosids</taxon>
        <taxon>fabids</taxon>
        <taxon>Malpighiales</taxon>
        <taxon>Euphorbiaceae</taxon>
        <taxon>Crotonoideae</taxon>
        <taxon>Micrandreae</taxon>
        <taxon>Hevea</taxon>
    </lineage>
</organism>
<protein>
    <submittedName>
        <fullName evidence="1">Uncharacterized protein</fullName>
    </submittedName>
</protein>
<dbReference type="Proteomes" id="UP000467840">
    <property type="component" value="Chromosome 4"/>
</dbReference>
<accession>A0A6A6LNA3</accession>
<keyword evidence="2" id="KW-1185">Reference proteome</keyword>
<sequence>MLEQFPASNHPLKFGLSLHAKSQQYLALSPISTQTLSKSSDTIASSSQSYQEKEARKIDALLNLAYPSSLPLLSNIKCISYPASFDTIETSFLELPTLNFSLPEICSAKEKEFVDSTKSSPILSTHPTPAAKNVSSSAIPNPSIYEFSTVQPLASSESVPAIFSSGPDKSEREGLGKFGLTVPRPLCLPHSSSWAERKREIRTSMPQLTIMKPKLLDTSVIEQKPQDFLVHLASSLIKPDLIIGGPKANEITSILHINKSSPIMAHVHPSKL</sequence>
<evidence type="ECO:0000313" key="2">
    <source>
        <dbReference type="Proteomes" id="UP000467840"/>
    </source>
</evidence>
<gene>
    <name evidence="1" type="ORF">GH714_037049</name>
</gene>
<proteinExistence type="predicted"/>